<dbReference type="InterPro" id="IPR013974">
    <property type="entry name" value="SAF"/>
</dbReference>
<comment type="caution">
    <text evidence="2">The sequence shown here is derived from an EMBL/GenBank/DDBJ whole genome shotgun (WGS) entry which is preliminary data.</text>
</comment>
<gene>
    <name evidence="2" type="primary">cpaB</name>
    <name evidence="2" type="ORF">FJ693_17280</name>
</gene>
<dbReference type="RefSeq" id="WP_143419707.1">
    <property type="nucleotide sequence ID" value="NZ_VJXR01000077.1"/>
</dbReference>
<proteinExistence type="predicted"/>
<evidence type="ECO:0000259" key="1">
    <source>
        <dbReference type="SMART" id="SM00858"/>
    </source>
</evidence>
<evidence type="ECO:0000313" key="3">
    <source>
        <dbReference type="Proteomes" id="UP000318693"/>
    </source>
</evidence>
<dbReference type="SMART" id="SM00858">
    <property type="entry name" value="SAF"/>
    <property type="match status" value="1"/>
</dbReference>
<accession>A0A552WM19</accession>
<dbReference type="InterPro" id="IPR017592">
    <property type="entry name" value="Pilus_assmbl_Flp-typ_CpaB"/>
</dbReference>
<evidence type="ECO:0000313" key="2">
    <source>
        <dbReference type="EMBL" id="TRW43533.1"/>
    </source>
</evidence>
<dbReference type="Pfam" id="PF16976">
    <property type="entry name" value="RcpC"/>
    <property type="match status" value="1"/>
</dbReference>
<organism evidence="2 3">
    <name type="scientific">Georgenia yuyongxinii</name>
    <dbReference type="NCBI Taxonomy" id="2589797"/>
    <lineage>
        <taxon>Bacteria</taxon>
        <taxon>Bacillati</taxon>
        <taxon>Actinomycetota</taxon>
        <taxon>Actinomycetes</taxon>
        <taxon>Micrococcales</taxon>
        <taxon>Bogoriellaceae</taxon>
        <taxon>Georgenia</taxon>
    </lineage>
</organism>
<name>A0A552WM19_9MICO</name>
<protein>
    <submittedName>
        <fullName evidence="2">Flp pilus assembly protein CpaB</fullName>
    </submittedName>
</protein>
<keyword evidence="3" id="KW-1185">Reference proteome</keyword>
<dbReference type="EMBL" id="VJXR01000077">
    <property type="protein sequence ID" value="TRW43533.1"/>
    <property type="molecule type" value="Genomic_DNA"/>
</dbReference>
<dbReference type="InterPro" id="IPR031571">
    <property type="entry name" value="RcpC_dom"/>
</dbReference>
<dbReference type="Proteomes" id="UP000318693">
    <property type="component" value="Unassembled WGS sequence"/>
</dbReference>
<sequence>MNPRQRRGVLLLLATGIGAVIVFFAVSAYVSSVASQVGNLVPVVTLSQDVEELEPVTQDMIEVVERPARWVPEGALTQPEQVAGLVSAGTYRAGALVQDGMLREAPGLQPGYREVAIMVDAETGVAGKVGPGDRVDLLATTVDPVTDAQRAEVWVSNALVIEVGLPQAVEEENPQGGFTDSQGVPVTFALSTNDALRVAYAESFAVKLRLALRGLGDETDVPAEQRVYEQIPQVVAP</sequence>
<feature type="domain" description="SAF" evidence="1">
    <location>
        <begin position="41"/>
        <end position="103"/>
    </location>
</feature>
<dbReference type="Pfam" id="PF08666">
    <property type="entry name" value="SAF"/>
    <property type="match status" value="1"/>
</dbReference>
<reference evidence="2 3" key="1">
    <citation type="submission" date="2019-07" db="EMBL/GenBank/DDBJ databases">
        <title>Georgenia wutianyii sp. nov. and Georgenia *** sp. nov. isolated from plateau pika (Ochotona curzoniae) in the Qinghai-Tibet plateau of China.</title>
        <authorList>
            <person name="Tian Z."/>
        </authorList>
    </citation>
    <scope>NUCLEOTIDE SEQUENCE [LARGE SCALE GENOMIC DNA]</scope>
    <source>
        <strain evidence="2 3">Z446</strain>
    </source>
</reference>
<dbReference type="NCBIfam" id="TIGR03177">
    <property type="entry name" value="pilus_cpaB"/>
    <property type="match status" value="1"/>
</dbReference>
<dbReference type="AlphaFoldDB" id="A0A552WM19"/>
<dbReference type="CDD" id="cd11614">
    <property type="entry name" value="SAF_CpaB_FlgA_like"/>
    <property type="match status" value="1"/>
</dbReference>